<protein>
    <recommendedName>
        <fullName evidence="12">Terpene cyclase/mutase family member</fullName>
    </recommendedName>
</protein>
<dbReference type="Pfam" id="PF13243">
    <property type="entry name" value="SQHop_cyclase_C"/>
    <property type="match status" value="1"/>
</dbReference>
<dbReference type="GO" id="GO:0031559">
    <property type="term" value="F:oxidosqualene cyclase activity"/>
    <property type="evidence" value="ECO:0007669"/>
    <property type="project" value="UniProtKB-ARBA"/>
</dbReference>
<dbReference type="SFLD" id="SFLDG01016">
    <property type="entry name" value="Prenyltransferase_Like_2"/>
    <property type="match status" value="1"/>
</dbReference>
<keyword evidence="3" id="KW-0808">Transferase</keyword>
<dbReference type="GO" id="GO:0004674">
    <property type="term" value="F:protein serine/threonine kinase activity"/>
    <property type="evidence" value="ECO:0007669"/>
    <property type="project" value="UniProtKB-KW"/>
</dbReference>
<evidence type="ECO:0000256" key="7">
    <source>
        <dbReference type="ARBA" id="ARBA00023235"/>
    </source>
</evidence>
<gene>
    <name evidence="10" type="ORF">EVOR1521_LOCUS14028</name>
</gene>
<dbReference type="InterPro" id="IPR008930">
    <property type="entry name" value="Terpenoid_cyclase/PrenylTrfase"/>
</dbReference>
<dbReference type="InterPro" id="IPR032697">
    <property type="entry name" value="SQ_cyclase_N"/>
</dbReference>
<dbReference type="FunFam" id="1.50.10.20:FF:000002">
    <property type="entry name" value="Terpene cyclase/mutase family member"/>
    <property type="match status" value="1"/>
</dbReference>
<evidence type="ECO:0000256" key="5">
    <source>
        <dbReference type="ARBA" id="ARBA00022741"/>
    </source>
</evidence>
<evidence type="ECO:0008006" key="12">
    <source>
        <dbReference type="Google" id="ProtNLM"/>
    </source>
</evidence>
<dbReference type="InterPro" id="IPR018333">
    <property type="entry name" value="Squalene_cyclase"/>
</dbReference>
<reference evidence="10" key="1">
    <citation type="submission" date="2023-08" db="EMBL/GenBank/DDBJ databases">
        <authorList>
            <person name="Chen Y."/>
            <person name="Shah S."/>
            <person name="Dougan E. K."/>
            <person name="Thang M."/>
            <person name="Chan C."/>
        </authorList>
    </citation>
    <scope>NUCLEOTIDE SEQUENCE</scope>
</reference>
<evidence type="ECO:0000313" key="10">
    <source>
        <dbReference type="EMBL" id="CAJ1388086.1"/>
    </source>
</evidence>
<keyword evidence="4" id="KW-0677">Repeat</keyword>
<dbReference type="CDD" id="cd02892">
    <property type="entry name" value="SQCY_1"/>
    <property type="match status" value="1"/>
</dbReference>
<name>A0AA36IJX1_9DINO</name>
<dbReference type="Proteomes" id="UP001178507">
    <property type="component" value="Unassembled WGS sequence"/>
</dbReference>
<dbReference type="PANTHER" id="PTHR11764">
    <property type="entry name" value="TERPENE CYCLASE/MUTASE FAMILY MEMBER"/>
    <property type="match status" value="1"/>
</dbReference>
<evidence type="ECO:0000259" key="8">
    <source>
        <dbReference type="Pfam" id="PF13243"/>
    </source>
</evidence>
<evidence type="ECO:0000256" key="6">
    <source>
        <dbReference type="ARBA" id="ARBA00022777"/>
    </source>
</evidence>
<evidence type="ECO:0000313" key="11">
    <source>
        <dbReference type="Proteomes" id="UP001178507"/>
    </source>
</evidence>
<comment type="similarity">
    <text evidence="1">Belongs to the terpene cyclase/mutase family.</text>
</comment>
<dbReference type="EMBL" id="CAUJNA010001635">
    <property type="protein sequence ID" value="CAJ1388086.1"/>
    <property type="molecule type" value="Genomic_DNA"/>
</dbReference>
<dbReference type="InterPro" id="IPR032696">
    <property type="entry name" value="SQ_cyclase_C"/>
</dbReference>
<evidence type="ECO:0000259" key="9">
    <source>
        <dbReference type="Pfam" id="PF13249"/>
    </source>
</evidence>
<evidence type="ECO:0000256" key="3">
    <source>
        <dbReference type="ARBA" id="ARBA00022679"/>
    </source>
</evidence>
<keyword evidence="6" id="KW-0418">Kinase</keyword>
<accession>A0AA36IJX1</accession>
<dbReference type="GO" id="GO:0016104">
    <property type="term" value="P:triterpenoid biosynthetic process"/>
    <property type="evidence" value="ECO:0007669"/>
    <property type="project" value="InterPro"/>
</dbReference>
<keyword evidence="7" id="KW-0413">Isomerase</keyword>
<feature type="domain" description="Squalene cyclase C-terminal" evidence="8">
    <location>
        <begin position="452"/>
        <end position="763"/>
    </location>
</feature>
<organism evidence="10 11">
    <name type="scientific">Effrenium voratum</name>
    <dbReference type="NCBI Taxonomy" id="2562239"/>
    <lineage>
        <taxon>Eukaryota</taxon>
        <taxon>Sar</taxon>
        <taxon>Alveolata</taxon>
        <taxon>Dinophyceae</taxon>
        <taxon>Suessiales</taxon>
        <taxon>Symbiodiniaceae</taxon>
        <taxon>Effrenium</taxon>
    </lineage>
</organism>
<dbReference type="NCBIfam" id="TIGR01787">
    <property type="entry name" value="squalene_cyclas"/>
    <property type="match status" value="1"/>
</dbReference>
<dbReference type="Pfam" id="PF13249">
    <property type="entry name" value="SQHop_cyclase_N"/>
    <property type="match status" value="1"/>
</dbReference>
<evidence type="ECO:0000256" key="2">
    <source>
        <dbReference type="ARBA" id="ARBA00022527"/>
    </source>
</evidence>
<feature type="domain" description="Squalene cyclase N-terminal" evidence="9">
    <location>
        <begin position="178"/>
        <end position="386"/>
    </location>
</feature>
<evidence type="ECO:0000256" key="4">
    <source>
        <dbReference type="ARBA" id="ARBA00022737"/>
    </source>
</evidence>
<dbReference type="GO" id="GO:0005524">
    <property type="term" value="F:ATP binding"/>
    <property type="evidence" value="ECO:0007669"/>
    <property type="project" value="InterPro"/>
</dbReference>
<dbReference type="Gene3D" id="1.50.10.20">
    <property type="match status" value="2"/>
</dbReference>
<keyword evidence="11" id="KW-1185">Reference proteome</keyword>
<evidence type="ECO:0000256" key="1">
    <source>
        <dbReference type="ARBA" id="ARBA00009755"/>
    </source>
</evidence>
<dbReference type="SUPFAM" id="SSF48239">
    <property type="entry name" value="Terpenoid cyclases/Protein prenyltransferases"/>
    <property type="match status" value="2"/>
</dbReference>
<keyword evidence="2" id="KW-0723">Serine/threonine-protein kinase</keyword>
<dbReference type="Pfam" id="PF03618">
    <property type="entry name" value="Kinase-PPPase"/>
    <property type="match status" value="1"/>
</dbReference>
<sequence length="1329" mass="149822">MVRAPEPLEAAVAGGVCVALFAWLRRGRPASYPGDAIPESSRLKRSATFQAAGLKVEKGWAPVEEESSDLLPHKVSGQQVWVFKPGSGGENPSFNAAENPNSADIIFRLAKLQEWKGPHPDGSPKDVLGAARKGFNFYQMLQCKDGQWAGDYGGPHFLLPGFVIAAYITGHLDTIFPAPHQKAIQVYLLNHQQEDGGWGSHIESPSTMFGTVINYVALRLVGVKSQEPACDKARAFMHQHGGALYAPSWAKFWLAVLGVYEWEGIAPVPPEMWLLPQWFPLHPGRFWCHCRMVYLPMCWLYARRFSYSALQDPLTVALRSELYTEKYGDIDWRRHVHSVADIDNYSPLNPVMRLLQDVLLVYERFGPWKWLRQLSCDFALEYIHSEDVETNYLTIGPVSKALHLLVSWVAAGGPGESASKSRSFQAHIARVPAYLWVAEDGMKVQGYNGSMAWDTSFAVQAAVETDLVDEFKEMSKKAWGWLVREQVRSLPQGDWKHWRQPIQGGWGFSTAEQAWPVSDTTAEAFKAVLQLRKFACIQTEGEHMPDQHLFDTARFLLSYQNNDGGWATYENTRGWKWYELMNPSEVFGDIMIDYSYVECSASAMQALALFSEQFPTHRRREIATAIRRGARFIEAMQRADGSWYGCWGNCFTYGCWFGVEGLLCAGRSKSCSAIRRCVQFLLGKQAADGGWGEDFANCFNRDYAVREKLYGCDSGSTVVQTSWALLALMAADCQESTAVQRGVQLLLRRQLASGDWAQENIAGVPSLVASAELQDGDAAVSFRSFRMPYLFAVDLPMRSDVTLKLSAADELQKLQGEMQATPAAWATDIDGLAHVRRHCQTLLFLAETYSQVKTQLPRDLHQAGKVEEKLTWLAEQCEDATEKSKALLGRTAEDFISAPKYYYSELRLRRRCLLPARDQVYGRPEFLSFLATEVVAFLRMEERFKLLMHTTGPPENAPEYWETCGRLAHQSAVELTAAMMSSFEMRQVVRELQEVLKEERRVCNELLDGTTGRVRFASSTSFREEEFEEEDDEDDGDGDYCSVIAKPVFVVSDCTGESAERTVRCALGQFGHCFERNCQAEITTFRFATSSMMEDIACQAKQRGAFVLFTLVDPVANVLLEKYCEEYSVKCHDLWSPLLEKLEGYFDASRLGVPGRRQFADENYMKLVECIEYTRLFDDGVHPHRWAEADIMIIGPSRSGKTPLSFFMAQRGYKVANYPLVVGETPPEELWTFPKDCVFALNIDAKKLASIRSARMKSLNMSSHSNYAKQSAIREELEWCKKLYRSNPRWKVLDTTDTGIEENCATILKHLDRVGLAGRAGNADNPSAI</sequence>
<proteinExistence type="inferred from homology"/>
<dbReference type="GO" id="GO:0005811">
    <property type="term" value="C:lipid droplet"/>
    <property type="evidence" value="ECO:0007669"/>
    <property type="project" value="InterPro"/>
</dbReference>
<dbReference type="PANTHER" id="PTHR11764:SF20">
    <property type="entry name" value="LANOSTEROL SYNTHASE"/>
    <property type="match status" value="1"/>
</dbReference>
<comment type="caution">
    <text evidence="10">The sequence shown here is derived from an EMBL/GenBank/DDBJ whole genome shotgun (WGS) entry which is preliminary data.</text>
</comment>
<keyword evidence="5" id="KW-0547">Nucleotide-binding</keyword>
<dbReference type="InterPro" id="IPR005177">
    <property type="entry name" value="Kinase-pyrophosphorylase"/>
</dbReference>